<evidence type="ECO:0008006" key="3">
    <source>
        <dbReference type="Google" id="ProtNLM"/>
    </source>
</evidence>
<dbReference type="InterPro" id="IPR009706">
    <property type="entry name" value="DUF1287"/>
</dbReference>
<evidence type="ECO:0000313" key="2">
    <source>
        <dbReference type="Proteomes" id="UP000195667"/>
    </source>
</evidence>
<reference evidence="2" key="1">
    <citation type="submission" date="2017-02" db="EMBL/GenBank/DDBJ databases">
        <authorList>
            <person name="Daims H."/>
        </authorList>
    </citation>
    <scope>NUCLEOTIDE SEQUENCE [LARGE SCALE GENOMIC DNA]</scope>
</reference>
<accession>A0A1R4H3T5</accession>
<name>A0A1R4H3T5_9GAMM</name>
<dbReference type="PROSITE" id="PS51257">
    <property type="entry name" value="PROKAR_LIPOPROTEIN"/>
    <property type="match status" value="1"/>
</dbReference>
<protein>
    <recommendedName>
        <fullName evidence="3">DUF1287 domain-containing protein</fullName>
    </recommendedName>
</protein>
<sequence length="230" mass="26013">MKIRNIANDMNWRTVFCSLLLVGCDTKLSSLFNPIEEVPVIPRSTEPAGFSKKLSAAALARLSHNVRYDPAYIKIPYPGGDVPKTMGVCTDEVIRSYRALGIDLQKDVHEAMLANFNAFPSRTRWGLKTTDANIDHRRVPNLQVLFARKGISFAVTHHAKDYLPGDIVTWDVLKRPHIGLVVNRKHRGGERYMIVHNIGRGPELADMLFDYPITGHYRYYGADTKPLLQK</sequence>
<organism evidence="1 2">
    <name type="scientific">Crenothrix polyspora</name>
    <dbReference type="NCBI Taxonomy" id="360316"/>
    <lineage>
        <taxon>Bacteria</taxon>
        <taxon>Pseudomonadati</taxon>
        <taxon>Pseudomonadota</taxon>
        <taxon>Gammaproteobacteria</taxon>
        <taxon>Methylococcales</taxon>
        <taxon>Crenotrichaceae</taxon>
        <taxon>Crenothrix</taxon>
    </lineage>
</organism>
<dbReference type="EMBL" id="FUKI01000068">
    <property type="protein sequence ID" value="SJM90837.1"/>
    <property type="molecule type" value="Genomic_DNA"/>
</dbReference>
<gene>
    <name evidence="1" type="ORF">CRENPOLYSF1_160003</name>
</gene>
<dbReference type="AlphaFoldDB" id="A0A1R4H3T5"/>
<evidence type="ECO:0000313" key="1">
    <source>
        <dbReference type="EMBL" id="SJM90837.1"/>
    </source>
</evidence>
<proteinExistence type="predicted"/>
<dbReference type="Pfam" id="PF06940">
    <property type="entry name" value="DUF1287"/>
    <property type="match status" value="1"/>
</dbReference>
<dbReference type="Proteomes" id="UP000195667">
    <property type="component" value="Unassembled WGS sequence"/>
</dbReference>
<keyword evidence="2" id="KW-1185">Reference proteome</keyword>